<organism evidence="3 4">
    <name type="scientific">Candidatus Scalindua brodae</name>
    <dbReference type="NCBI Taxonomy" id="237368"/>
    <lineage>
        <taxon>Bacteria</taxon>
        <taxon>Pseudomonadati</taxon>
        <taxon>Planctomycetota</taxon>
        <taxon>Candidatus Brocadiia</taxon>
        <taxon>Candidatus Brocadiales</taxon>
        <taxon>Candidatus Scalinduaceae</taxon>
        <taxon>Candidatus Scalindua</taxon>
    </lineage>
</organism>
<keyword evidence="1" id="KW-0812">Transmembrane</keyword>
<dbReference type="AlphaFoldDB" id="A0A0B0EQ53"/>
<feature type="transmembrane region" description="Helical" evidence="1">
    <location>
        <begin position="40"/>
        <end position="60"/>
    </location>
</feature>
<name>A0A0B0EQ53_9BACT</name>
<reference evidence="3 4" key="1">
    <citation type="submission" date="2014-10" db="EMBL/GenBank/DDBJ databases">
        <title>Draft genome of anammox bacterium scalindua brodae, obtained using differential coverage binning of sequence data from two enrichment reactors.</title>
        <authorList>
            <person name="Speth D.R."/>
            <person name="Russ L."/>
            <person name="Kartal B."/>
            <person name="Op den Camp H.J."/>
            <person name="Dutilh B.E."/>
            <person name="Jetten M.S."/>
        </authorList>
    </citation>
    <scope>NUCLEOTIDE SEQUENCE [LARGE SCALE GENOMIC DNA]</scope>
    <source>
        <strain evidence="3">RU1</strain>
    </source>
</reference>
<feature type="domain" description="VTT" evidence="2">
    <location>
        <begin position="60"/>
        <end position="163"/>
    </location>
</feature>
<dbReference type="InterPro" id="IPR032816">
    <property type="entry name" value="VTT_dom"/>
</dbReference>
<accession>A0A0B0EQ53</accession>
<dbReference type="Pfam" id="PF09335">
    <property type="entry name" value="VTT_dom"/>
    <property type="match status" value="1"/>
</dbReference>
<dbReference type="eggNOG" id="COG0586">
    <property type="taxonomic scope" value="Bacteria"/>
</dbReference>
<comment type="caution">
    <text evidence="3">The sequence shown here is derived from an EMBL/GenBank/DDBJ whole genome shotgun (WGS) entry which is preliminary data.</text>
</comment>
<evidence type="ECO:0000313" key="4">
    <source>
        <dbReference type="Proteomes" id="UP000030652"/>
    </source>
</evidence>
<feature type="transmembrane region" description="Helical" evidence="1">
    <location>
        <begin position="171"/>
        <end position="190"/>
    </location>
</feature>
<proteinExistence type="predicted"/>
<keyword evidence="1" id="KW-1133">Transmembrane helix</keyword>
<dbReference type="Proteomes" id="UP000030652">
    <property type="component" value="Unassembled WGS sequence"/>
</dbReference>
<evidence type="ECO:0000313" key="3">
    <source>
        <dbReference type="EMBL" id="KHE93981.1"/>
    </source>
</evidence>
<gene>
    <name evidence="3" type="ORF">SCABRO_00231</name>
</gene>
<keyword evidence="1" id="KW-0472">Membrane</keyword>
<sequence>MSPYLRRVIVIIIALLVPIVPFLIIGEIPGEKWLSRTDDNAFLFGLTGASLLTSDILLPIPSSIIGTFLGARLGIVSGWVWTWSGLMVGNLIGFAAGKYLLKSIKVEMSETPTRVILFLSRPVPVFAEAAAITAGAANISIRQFLIACAAGNAIYAGVLSTNGALLIPKSLAGPGLVLPMALPVITWLIWRRLSRQRQSCE</sequence>
<feature type="transmembrane region" description="Helical" evidence="1">
    <location>
        <begin position="6"/>
        <end position="28"/>
    </location>
</feature>
<feature type="transmembrane region" description="Helical" evidence="1">
    <location>
        <begin position="144"/>
        <end position="165"/>
    </location>
</feature>
<dbReference type="EMBL" id="JRYO01000022">
    <property type="protein sequence ID" value="KHE93981.1"/>
    <property type="molecule type" value="Genomic_DNA"/>
</dbReference>
<protein>
    <submittedName>
        <fullName evidence="3">SNARE associated Golgi protein</fullName>
    </submittedName>
</protein>
<evidence type="ECO:0000259" key="2">
    <source>
        <dbReference type="Pfam" id="PF09335"/>
    </source>
</evidence>
<feature type="transmembrane region" description="Helical" evidence="1">
    <location>
        <begin position="80"/>
        <end position="101"/>
    </location>
</feature>
<evidence type="ECO:0000256" key="1">
    <source>
        <dbReference type="SAM" id="Phobius"/>
    </source>
</evidence>